<dbReference type="GO" id="GO:0055105">
    <property type="term" value="F:ubiquitin-protein transferase inhibitor activity"/>
    <property type="evidence" value="ECO:0007669"/>
    <property type="project" value="TreeGrafter"/>
</dbReference>
<evidence type="ECO:0000313" key="1">
    <source>
        <dbReference type="EMBL" id="KAH8984949.1"/>
    </source>
</evidence>
<evidence type="ECO:0000313" key="2">
    <source>
        <dbReference type="Proteomes" id="UP001201163"/>
    </source>
</evidence>
<dbReference type="EMBL" id="JAKELL010000070">
    <property type="protein sequence ID" value="KAH8984949.1"/>
    <property type="molecule type" value="Genomic_DNA"/>
</dbReference>
<dbReference type="InterPro" id="IPR019516">
    <property type="entry name" value="Glomulin/ALF4"/>
</dbReference>
<protein>
    <recommendedName>
        <fullName evidence="3">ARM repeat superfamily protein</fullName>
    </recommendedName>
</protein>
<gene>
    <name evidence="1" type="ORF">EDB92DRAFT_1802815</name>
</gene>
<dbReference type="AlphaFoldDB" id="A0AAD4LE30"/>
<dbReference type="InterPro" id="IPR013877">
    <property type="entry name" value="YAP-bd/ALF4/Glomulin"/>
</dbReference>
<organism evidence="1 2">
    <name type="scientific">Lactarius akahatsu</name>
    <dbReference type="NCBI Taxonomy" id="416441"/>
    <lineage>
        <taxon>Eukaryota</taxon>
        <taxon>Fungi</taxon>
        <taxon>Dikarya</taxon>
        <taxon>Basidiomycota</taxon>
        <taxon>Agaricomycotina</taxon>
        <taxon>Agaricomycetes</taxon>
        <taxon>Russulales</taxon>
        <taxon>Russulaceae</taxon>
        <taxon>Lactarius</taxon>
    </lineage>
</organism>
<dbReference type="Proteomes" id="UP001201163">
    <property type="component" value="Unassembled WGS sequence"/>
</dbReference>
<sequence length="464" mass="50158">DALSLLPHLLPSAQDGTDELLAAIAHQCSAKEVIMAAQEVLEHLRSDAEAEDVDDLSEGVNLAVLIECPWIIAIPRLTLRKSPSQVLAPLAELEQFVSTAAKSASVAESRSVVRCSSLLVQELGMWVEGRAGDNNAELTASYAILTTFLDRTLEACADLIQSCVAQRAFEACFPRLSVRSVIPGDWKDGQDVVLLAVEAFGTLGRHLLFDPKPNLASLVVIAHTLAPNDPNVPLLVSAFPAILTSIQSNIALDASLAILLKVLCVTPPPQAELPAHIIIPLTTFLPSLCSAHPDASTRHISFRILARVLQIAPPMLRLQVLRDLMSPSEDTSPRMRNAAIGLVKDSVLEALSHPKTESVFASPFLLQTIGPFIFRLESPDLLATIDGVDASNDSPELARLVECLGLYYVLLLRDVENRTGVRDPGTIRSVESSLLGPIRSALGEYRKNTGRISCMRLLLEEPAR</sequence>
<name>A0AAD4LE30_9AGAM</name>
<dbReference type="Pfam" id="PF08568">
    <property type="entry name" value="Kinetochor_Ybp2"/>
    <property type="match status" value="1"/>
</dbReference>
<dbReference type="PANTHER" id="PTHR15430">
    <property type="entry name" value="GLOMULIN"/>
    <property type="match status" value="1"/>
</dbReference>
<proteinExistence type="predicted"/>
<dbReference type="SUPFAM" id="SSF48371">
    <property type="entry name" value="ARM repeat"/>
    <property type="match status" value="1"/>
</dbReference>
<reference evidence="1" key="1">
    <citation type="submission" date="2022-01" db="EMBL/GenBank/DDBJ databases">
        <title>Comparative genomics reveals a dynamic genome evolution in the ectomycorrhizal milk-cap (Lactarius) mushrooms.</title>
        <authorList>
            <consortium name="DOE Joint Genome Institute"/>
            <person name="Lebreton A."/>
            <person name="Tang N."/>
            <person name="Kuo A."/>
            <person name="LaButti K."/>
            <person name="Drula E."/>
            <person name="Barry K."/>
            <person name="Clum A."/>
            <person name="Lipzen A."/>
            <person name="Mousain D."/>
            <person name="Ng V."/>
            <person name="Wang R."/>
            <person name="Wang X."/>
            <person name="Dai Y."/>
            <person name="Henrissat B."/>
            <person name="Grigoriev I.V."/>
            <person name="Guerin-Laguette A."/>
            <person name="Yu F."/>
            <person name="Martin F.M."/>
        </authorList>
    </citation>
    <scope>NUCLEOTIDE SEQUENCE</scope>
    <source>
        <strain evidence="1">QP</strain>
    </source>
</reference>
<dbReference type="InterPro" id="IPR016024">
    <property type="entry name" value="ARM-type_fold"/>
</dbReference>
<dbReference type="PANTHER" id="PTHR15430:SF1">
    <property type="entry name" value="GLOMULIN"/>
    <property type="match status" value="1"/>
</dbReference>
<feature type="non-terminal residue" evidence="1">
    <location>
        <position position="1"/>
    </location>
</feature>
<keyword evidence="2" id="KW-1185">Reference proteome</keyword>
<dbReference type="GO" id="GO:0005737">
    <property type="term" value="C:cytoplasm"/>
    <property type="evidence" value="ECO:0007669"/>
    <property type="project" value="TreeGrafter"/>
</dbReference>
<evidence type="ECO:0008006" key="3">
    <source>
        <dbReference type="Google" id="ProtNLM"/>
    </source>
</evidence>
<accession>A0AAD4LE30</accession>
<comment type="caution">
    <text evidence="1">The sequence shown here is derived from an EMBL/GenBank/DDBJ whole genome shotgun (WGS) entry which is preliminary data.</text>
</comment>